<dbReference type="EMBL" id="AVOT02000466">
    <property type="protein sequence ID" value="MBW0463006.1"/>
    <property type="molecule type" value="Genomic_DNA"/>
</dbReference>
<comment type="caution">
    <text evidence="1">The sequence shown here is derived from an EMBL/GenBank/DDBJ whole genome shotgun (WGS) entry which is preliminary data.</text>
</comment>
<organism evidence="1 2">
    <name type="scientific">Austropuccinia psidii MF-1</name>
    <dbReference type="NCBI Taxonomy" id="1389203"/>
    <lineage>
        <taxon>Eukaryota</taxon>
        <taxon>Fungi</taxon>
        <taxon>Dikarya</taxon>
        <taxon>Basidiomycota</taxon>
        <taxon>Pucciniomycotina</taxon>
        <taxon>Pucciniomycetes</taxon>
        <taxon>Pucciniales</taxon>
        <taxon>Sphaerophragmiaceae</taxon>
        <taxon>Austropuccinia</taxon>
    </lineage>
</organism>
<keyword evidence="2" id="KW-1185">Reference proteome</keyword>
<protein>
    <submittedName>
        <fullName evidence="1">Uncharacterized protein</fullName>
    </submittedName>
</protein>
<dbReference type="Proteomes" id="UP000765509">
    <property type="component" value="Unassembled WGS sequence"/>
</dbReference>
<dbReference type="OrthoDB" id="2684341at2759"/>
<proteinExistence type="predicted"/>
<gene>
    <name evidence="1" type="ORF">O181_002721</name>
</gene>
<name>A0A9Q3BCF5_9BASI</name>
<reference evidence="1" key="1">
    <citation type="submission" date="2021-03" db="EMBL/GenBank/DDBJ databases">
        <title>Draft genome sequence of rust myrtle Austropuccinia psidii MF-1, a brazilian biotype.</title>
        <authorList>
            <person name="Quecine M.C."/>
            <person name="Pachon D.M.R."/>
            <person name="Bonatelli M.L."/>
            <person name="Correr F.H."/>
            <person name="Franceschini L.M."/>
            <person name="Leite T.F."/>
            <person name="Margarido G.R.A."/>
            <person name="Almeida C.A."/>
            <person name="Ferrarezi J.A."/>
            <person name="Labate C.A."/>
        </authorList>
    </citation>
    <scope>NUCLEOTIDE SEQUENCE</scope>
    <source>
        <strain evidence="1">MF-1</strain>
    </source>
</reference>
<sequence length="138" mass="15800">MYNDFSSANQCAALVGDSRIPSFPASVHITSLNLHQSLLYTRDKVFKDIKDVGEDHSISSIHPFHWNVDLPPSSYNDSPEEWWDEEEEPEEIKTVMKAVPSGYHHYLDVFCKVKAEKPPPHHACNHHIKLERSQPPVV</sequence>
<evidence type="ECO:0000313" key="1">
    <source>
        <dbReference type="EMBL" id="MBW0463006.1"/>
    </source>
</evidence>
<accession>A0A9Q3BCF5</accession>
<dbReference type="AlphaFoldDB" id="A0A9Q3BCF5"/>
<evidence type="ECO:0000313" key="2">
    <source>
        <dbReference type="Proteomes" id="UP000765509"/>
    </source>
</evidence>